<dbReference type="InterPro" id="IPR053235">
    <property type="entry name" value="Ser_Thr_kinase"/>
</dbReference>
<keyword evidence="1" id="KW-0547">Nucleotide-binding</keyword>
<dbReference type="RefSeq" id="WP_163106321.1">
    <property type="nucleotide sequence ID" value="NZ_JAAAWO010000005.1"/>
</dbReference>
<dbReference type="GO" id="GO:0005524">
    <property type="term" value="F:ATP binding"/>
    <property type="evidence" value="ECO:0007669"/>
    <property type="project" value="UniProtKB-UniRule"/>
</dbReference>
<proteinExistence type="predicted"/>
<name>A0A6N9TE48_9ALTE</name>
<dbReference type="AlphaFoldDB" id="A0A6N9TE48"/>
<dbReference type="PANTHER" id="PTHR24361">
    <property type="entry name" value="MITOGEN-ACTIVATED KINASE KINASE KINASE"/>
    <property type="match status" value="1"/>
</dbReference>
<dbReference type="PROSITE" id="PS50011">
    <property type="entry name" value="PROTEIN_KINASE_DOM"/>
    <property type="match status" value="1"/>
</dbReference>
<keyword evidence="1" id="KW-0067">ATP-binding</keyword>
<gene>
    <name evidence="3" type="ORF">GTQ48_08635</name>
</gene>
<dbReference type="GO" id="GO:0005737">
    <property type="term" value="C:cytoplasm"/>
    <property type="evidence" value="ECO:0007669"/>
    <property type="project" value="TreeGrafter"/>
</dbReference>
<dbReference type="PANTHER" id="PTHR24361:SF846">
    <property type="entry name" value="SERINE_THREONINE-PROTEIN KINASE DDB_G0291918-RELATED"/>
    <property type="match status" value="1"/>
</dbReference>
<dbReference type="Pfam" id="PF00069">
    <property type="entry name" value="Pkinase"/>
    <property type="match status" value="1"/>
</dbReference>
<dbReference type="GO" id="GO:0004674">
    <property type="term" value="F:protein serine/threonine kinase activity"/>
    <property type="evidence" value="ECO:0007669"/>
    <property type="project" value="TreeGrafter"/>
</dbReference>
<dbReference type="EMBL" id="JAAAWO010000005">
    <property type="protein sequence ID" value="NDW15587.1"/>
    <property type="molecule type" value="Genomic_DNA"/>
</dbReference>
<organism evidence="3 4">
    <name type="scientific">Alteromonas genovensis</name>
    <dbReference type="NCBI Taxonomy" id="471225"/>
    <lineage>
        <taxon>Bacteria</taxon>
        <taxon>Pseudomonadati</taxon>
        <taxon>Pseudomonadota</taxon>
        <taxon>Gammaproteobacteria</taxon>
        <taxon>Alteromonadales</taxon>
        <taxon>Alteromonadaceae</taxon>
        <taxon>Alteromonas/Salinimonas group</taxon>
        <taxon>Alteromonas</taxon>
    </lineage>
</organism>
<keyword evidence="3" id="KW-0808">Transferase</keyword>
<dbReference type="Proteomes" id="UP000471381">
    <property type="component" value="Unassembled WGS sequence"/>
</dbReference>
<comment type="caution">
    <text evidence="3">The sequence shown here is derived from an EMBL/GenBank/DDBJ whole genome shotgun (WGS) entry which is preliminary data.</text>
</comment>
<evidence type="ECO:0000256" key="1">
    <source>
        <dbReference type="PROSITE-ProRule" id="PRU10141"/>
    </source>
</evidence>
<dbReference type="InterPro" id="IPR000719">
    <property type="entry name" value="Prot_kinase_dom"/>
</dbReference>
<evidence type="ECO:0000259" key="2">
    <source>
        <dbReference type="PROSITE" id="PS50011"/>
    </source>
</evidence>
<dbReference type="InterPro" id="IPR011009">
    <property type="entry name" value="Kinase-like_dom_sf"/>
</dbReference>
<evidence type="ECO:0000313" key="4">
    <source>
        <dbReference type="Proteomes" id="UP000471381"/>
    </source>
</evidence>
<reference evidence="3 4" key="1">
    <citation type="submission" date="2020-01" db="EMBL/GenBank/DDBJ databases">
        <title>Genomes of bacteria type strains.</title>
        <authorList>
            <person name="Chen J."/>
            <person name="Zhu S."/>
            <person name="Yang J."/>
        </authorList>
    </citation>
    <scope>NUCLEOTIDE SEQUENCE [LARGE SCALE GENOMIC DNA]</scope>
    <source>
        <strain evidence="3 4">LMG 24078</strain>
    </source>
</reference>
<evidence type="ECO:0000313" key="3">
    <source>
        <dbReference type="EMBL" id="NDW15587.1"/>
    </source>
</evidence>
<keyword evidence="4" id="KW-1185">Reference proteome</keyword>
<dbReference type="PROSITE" id="PS00107">
    <property type="entry name" value="PROTEIN_KINASE_ATP"/>
    <property type="match status" value="1"/>
</dbReference>
<feature type="domain" description="Protein kinase" evidence="2">
    <location>
        <begin position="45"/>
        <end position="310"/>
    </location>
</feature>
<feature type="binding site" evidence="1">
    <location>
        <position position="73"/>
    </location>
    <ligand>
        <name>ATP</name>
        <dbReference type="ChEBI" id="CHEBI:30616"/>
    </ligand>
</feature>
<dbReference type="Gene3D" id="1.10.510.10">
    <property type="entry name" value="Transferase(Phosphotransferase) domain 1"/>
    <property type="match status" value="1"/>
</dbReference>
<accession>A0A6N9TE48</accession>
<dbReference type="InterPro" id="IPR017441">
    <property type="entry name" value="Protein_kinase_ATP_BS"/>
</dbReference>
<protein>
    <submittedName>
        <fullName evidence="3">Phosphotransferase</fullName>
    </submittedName>
</protein>
<sequence>MSQLKGLKHFYIPDEQSIYLLSHADAKKLKDWVSLCMAELKSLGYINIELLGKGAFGFAFSGKSPNGEQRVFKFSRITLPQHIRERLEEEAFMLSHVEHEYVPRFIEYQQIKKQSILVMAQAPGEDLEKVSLRLGPLPPRVIVKIAVQVGQLLFHLKHFVDKGLEKPIVHGDIKPSNLVWDAENECIGLIDWGSSVFAQTDASGQFITNNVMDLMSGELQQTNARLGDVYFIGEEQLNGALSTPRFDEQGLASTLYALASGQSCRYGSKVITPSSLGLPKMLADILTYMLDEDATKRRQGGDYFFKHLHVLKNLVFSEDKDTAYTALIPTWVYHTSQDIETVVYSSRKSYLRQQAALESEELRYIDDAQFDRYYKNYLQGMGDTEKAFVSAISRLGRYPVVGGMAVRWEPEGIYVDSSLNLHDPSLRRAFEQAVNNVITLARAIHKPAVFKCCMFNAKNTVHIERDNEQQDFIPSKALHIPYELSKVSLSKDDSRTHSYFEDGDDPDELLKLPETIIDTIKALNAIHHTGCIIFEALPMHLKIHNYYTLLDHSQEDTFKALLENLVAQIPLIKGLGISGFMKLPYKDTRFFEHKASLPEKYYPRNPKALNQEKEQHV</sequence>
<dbReference type="SUPFAM" id="SSF56112">
    <property type="entry name" value="Protein kinase-like (PK-like)"/>
    <property type="match status" value="1"/>
</dbReference>
<dbReference type="SMART" id="SM00220">
    <property type="entry name" value="S_TKc"/>
    <property type="match status" value="1"/>
</dbReference>